<dbReference type="GeneTree" id="ENSGT01050000244838"/>
<dbReference type="Ensembl" id="ENSDCDT00010033848.1">
    <property type="protein sequence ID" value="ENSDCDP00010027368.1"/>
    <property type="gene ID" value="ENSDCDG00010017315.1"/>
</dbReference>
<dbReference type="Proteomes" id="UP000694580">
    <property type="component" value="Chromosome 9"/>
</dbReference>
<evidence type="ECO:0000313" key="2">
    <source>
        <dbReference type="Proteomes" id="UP000694580"/>
    </source>
</evidence>
<name>A0AAY4C2R7_9TELE</name>
<keyword evidence="2" id="KW-1185">Reference proteome</keyword>
<organism evidence="1 2">
    <name type="scientific">Denticeps clupeoides</name>
    <name type="common">denticle herring</name>
    <dbReference type="NCBI Taxonomy" id="299321"/>
    <lineage>
        <taxon>Eukaryota</taxon>
        <taxon>Metazoa</taxon>
        <taxon>Chordata</taxon>
        <taxon>Craniata</taxon>
        <taxon>Vertebrata</taxon>
        <taxon>Euteleostomi</taxon>
        <taxon>Actinopterygii</taxon>
        <taxon>Neopterygii</taxon>
        <taxon>Teleostei</taxon>
        <taxon>Clupei</taxon>
        <taxon>Clupeiformes</taxon>
        <taxon>Denticipitoidei</taxon>
        <taxon>Denticipitidae</taxon>
        <taxon>Denticeps</taxon>
    </lineage>
</organism>
<protein>
    <submittedName>
        <fullName evidence="1">Uncharacterized protein</fullName>
    </submittedName>
</protein>
<reference evidence="1 2" key="1">
    <citation type="submission" date="2020-06" db="EMBL/GenBank/DDBJ databases">
        <authorList>
            <consortium name="Wellcome Sanger Institute Data Sharing"/>
        </authorList>
    </citation>
    <scope>NUCLEOTIDE SEQUENCE [LARGE SCALE GENOMIC DNA]</scope>
</reference>
<proteinExistence type="predicted"/>
<reference evidence="1" key="2">
    <citation type="submission" date="2025-08" db="UniProtKB">
        <authorList>
            <consortium name="Ensembl"/>
        </authorList>
    </citation>
    <scope>IDENTIFICATION</scope>
</reference>
<evidence type="ECO:0000313" key="1">
    <source>
        <dbReference type="Ensembl" id="ENSDCDP00010027368.1"/>
    </source>
</evidence>
<reference evidence="1" key="3">
    <citation type="submission" date="2025-09" db="UniProtKB">
        <authorList>
            <consortium name="Ensembl"/>
        </authorList>
    </citation>
    <scope>IDENTIFICATION</scope>
</reference>
<accession>A0AAY4C2R7</accession>
<dbReference type="AlphaFoldDB" id="A0AAY4C2R7"/>
<sequence>MVEEGITNILRFYDYLLRRTDSRVRDNPLMQSPIQMTLILMVAFNAYIVYEVSWDICYTNVSTEKHSETWLFYYSKYIELLETKRHGYHNGDHDKCHLEEWVHSMPW</sequence>